<dbReference type="InterPro" id="IPR000659">
    <property type="entry name" value="Pyridox_Oxase"/>
</dbReference>
<evidence type="ECO:0000256" key="4">
    <source>
        <dbReference type="ARBA" id="ARBA00004738"/>
    </source>
</evidence>
<dbReference type="EMBL" id="CP119943">
    <property type="protein sequence ID" value="WFC98538.1"/>
    <property type="molecule type" value="Genomic_DNA"/>
</dbReference>
<feature type="region of interest" description="Disordered" evidence="18">
    <location>
        <begin position="312"/>
        <end position="332"/>
    </location>
</feature>
<evidence type="ECO:0000256" key="2">
    <source>
        <dbReference type="ARBA" id="ARBA00004167"/>
    </source>
</evidence>
<evidence type="ECO:0000256" key="14">
    <source>
        <dbReference type="ARBA" id="ARBA00023054"/>
    </source>
</evidence>
<dbReference type="SUPFAM" id="SSF50475">
    <property type="entry name" value="FMN-binding split barrel"/>
    <property type="match status" value="1"/>
</dbReference>
<dbReference type="NCBIfam" id="NF004231">
    <property type="entry name" value="PRK05679.1"/>
    <property type="match status" value="1"/>
</dbReference>
<dbReference type="InterPro" id="IPR019576">
    <property type="entry name" value="Pyridoxamine_oxidase_dimer_C"/>
</dbReference>
<dbReference type="GO" id="GO:0004733">
    <property type="term" value="F:pyridoxamine phosphate oxidase activity"/>
    <property type="evidence" value="ECO:0007669"/>
    <property type="project" value="UniProtKB-EC"/>
</dbReference>
<keyword evidence="9" id="KW-0288">FMN</keyword>
<organism evidence="22 23">
    <name type="scientific">Malassezia yamatoensis</name>
    <dbReference type="NCBI Taxonomy" id="253288"/>
    <lineage>
        <taxon>Eukaryota</taxon>
        <taxon>Fungi</taxon>
        <taxon>Dikarya</taxon>
        <taxon>Basidiomycota</taxon>
        <taxon>Ustilaginomycotina</taxon>
        <taxon>Malasseziomycetes</taxon>
        <taxon>Malasseziales</taxon>
        <taxon>Malasseziaceae</taxon>
        <taxon>Malassezia</taxon>
    </lineage>
</organism>
<evidence type="ECO:0000256" key="10">
    <source>
        <dbReference type="ARBA" id="ARBA00022692"/>
    </source>
</evidence>
<accession>A0AAJ5YQ59</accession>
<evidence type="ECO:0000256" key="5">
    <source>
        <dbReference type="ARBA" id="ARBA00005037"/>
    </source>
</evidence>
<keyword evidence="13 22" id="KW-0560">Oxidoreductase</keyword>
<sequence>MVLAAMLVGRLGRAASVLPMRGIWHPYSPRSVLMPALLDCKRNFNPTVAARAVHFDTNAFVQRLEQAGVKREQADVLVTALIDVMNESLDNFSRGLVRRDEADRLTYTQKVDFAKLKSEIQLLERSDFVLMKSENERLMADVEKLKQRLREEITRTTAGVRLDLNLEKGRIRDESSVHALKIKEIDTRIESEIAGVRTSIQSAKFNVLQYLVGVATGAVMSIAYIPFRMPLRLTALSSWQMARANLLAPRPTTIRTLARTMQITSHQQYITDGMDASELAPTPMAMFTKWFEQATDAGVPEPEAMTLSTVAMPQAPAPASRSSSKDKQTWRMDAPRPSARVVLLKRADEHGFQFFSNYESRKGDELASNPWCSLTFYWPKIHRSVRVCGRAVRLTKEESQAYFDTRPLGSRIGAWASPQSQVIASREDLSRRVSNYEEKFHVPPAVVVDSTVPFDQFIPLPPHWGGYRVIPDEVEFWIGRTSRLHDRFRYARDPHTDQSLSDADSWTIDRLAP</sequence>
<dbReference type="PANTHER" id="PTHR10851:SF0">
    <property type="entry name" value="PYRIDOXINE-5'-PHOSPHATE OXIDASE"/>
    <property type="match status" value="1"/>
</dbReference>
<evidence type="ECO:0000313" key="23">
    <source>
        <dbReference type="Proteomes" id="UP001219567"/>
    </source>
</evidence>
<evidence type="ECO:0000256" key="9">
    <source>
        <dbReference type="ARBA" id="ARBA00022643"/>
    </source>
</evidence>
<evidence type="ECO:0000256" key="3">
    <source>
        <dbReference type="ARBA" id="ARBA00004173"/>
    </source>
</evidence>
<evidence type="ECO:0000256" key="16">
    <source>
        <dbReference type="ARBA" id="ARBA00023136"/>
    </source>
</evidence>
<dbReference type="Pfam" id="PF07798">
    <property type="entry name" value="CCDC90-like"/>
    <property type="match status" value="1"/>
</dbReference>
<comment type="similarity">
    <text evidence="6">Belongs to the CCDC90 family.</text>
</comment>
<name>A0AAJ5YQ59_9BASI</name>
<dbReference type="PANTHER" id="PTHR10851">
    <property type="entry name" value="PYRIDOXINE-5-PHOSPHATE OXIDASE"/>
    <property type="match status" value="1"/>
</dbReference>
<keyword evidence="11" id="KW-0809">Transit peptide</keyword>
<evidence type="ECO:0000256" key="18">
    <source>
        <dbReference type="SAM" id="MobiDB-lite"/>
    </source>
</evidence>
<dbReference type="FunFam" id="1.20.5.340:FF:000018">
    <property type="entry name" value="Mitochondrial protein FMP32"/>
    <property type="match status" value="1"/>
</dbReference>
<dbReference type="Gene3D" id="1.20.5.340">
    <property type="match status" value="1"/>
</dbReference>
<dbReference type="InterPro" id="IPR024461">
    <property type="entry name" value="CCDC90-like"/>
</dbReference>
<comment type="cofactor">
    <cofactor evidence="1">
        <name>FMN</name>
        <dbReference type="ChEBI" id="CHEBI:58210"/>
    </cofactor>
</comment>
<feature type="compositionally biased region" description="Low complexity" evidence="18">
    <location>
        <begin position="312"/>
        <end position="322"/>
    </location>
</feature>
<evidence type="ECO:0000256" key="6">
    <source>
        <dbReference type="ARBA" id="ARBA00007224"/>
    </source>
</evidence>
<feature type="domain" description="Pyridoxamine 5'-phosphate oxidase N-terminal" evidence="20">
    <location>
        <begin position="292"/>
        <end position="430"/>
    </location>
</feature>
<keyword evidence="23" id="KW-1185">Reference proteome</keyword>
<dbReference type="Proteomes" id="UP001219567">
    <property type="component" value="Chromosome 1"/>
</dbReference>
<proteinExistence type="inferred from homology"/>
<evidence type="ECO:0000256" key="15">
    <source>
        <dbReference type="ARBA" id="ARBA00023128"/>
    </source>
</evidence>
<evidence type="ECO:0000256" key="17">
    <source>
        <dbReference type="SAM" id="Coils"/>
    </source>
</evidence>
<dbReference type="EC" id="1.4.3.5" evidence="7"/>
<comment type="subcellular location">
    <subcellularLocation>
        <location evidence="2">Membrane</location>
        <topology evidence="2">Single-pass membrane protein</topology>
    </subcellularLocation>
    <subcellularLocation>
        <location evidence="3">Mitochondrion</location>
    </subcellularLocation>
</comment>
<reference evidence="22 23" key="1">
    <citation type="submission" date="2023-03" db="EMBL/GenBank/DDBJ databases">
        <title>Mating type loci evolution in Malassezia.</title>
        <authorList>
            <person name="Coelho M.A."/>
        </authorList>
    </citation>
    <scope>NUCLEOTIDE SEQUENCE [LARGE SCALE GENOMIC DNA]</scope>
    <source>
        <strain evidence="22 23">CBS 9725</strain>
    </source>
</reference>
<keyword evidence="8" id="KW-0285">Flavoprotein</keyword>
<keyword evidence="14 17" id="KW-0175">Coiled coil</keyword>
<comment type="pathway">
    <text evidence="5">Cofactor metabolism; pyridoxal 5'-phosphate salvage; pyridoxal 5'-phosphate from pyridoxine 5'-phosphate: step 1/1.</text>
</comment>
<dbReference type="Pfam" id="PF10590">
    <property type="entry name" value="PNP_phzG_C"/>
    <property type="match status" value="1"/>
</dbReference>
<keyword evidence="15" id="KW-0496">Mitochondrion</keyword>
<evidence type="ECO:0000256" key="8">
    <source>
        <dbReference type="ARBA" id="ARBA00022630"/>
    </source>
</evidence>
<feature type="compositionally biased region" description="Basic and acidic residues" evidence="18">
    <location>
        <begin position="323"/>
        <end position="332"/>
    </location>
</feature>
<feature type="transmembrane region" description="Helical" evidence="19">
    <location>
        <begin position="207"/>
        <end position="227"/>
    </location>
</feature>
<gene>
    <name evidence="22" type="primary">PDX3</name>
    <name evidence="22" type="ORF">MYAM1_001266</name>
</gene>
<evidence type="ECO:0000313" key="22">
    <source>
        <dbReference type="EMBL" id="WFC98538.1"/>
    </source>
</evidence>
<dbReference type="GO" id="GO:0008615">
    <property type="term" value="P:pyridoxine biosynthetic process"/>
    <property type="evidence" value="ECO:0007669"/>
    <property type="project" value="InterPro"/>
</dbReference>
<dbReference type="GO" id="GO:0010181">
    <property type="term" value="F:FMN binding"/>
    <property type="evidence" value="ECO:0007669"/>
    <property type="project" value="InterPro"/>
</dbReference>
<dbReference type="Pfam" id="PF01243">
    <property type="entry name" value="PNPOx_N"/>
    <property type="match status" value="1"/>
</dbReference>
<evidence type="ECO:0000256" key="1">
    <source>
        <dbReference type="ARBA" id="ARBA00001917"/>
    </source>
</evidence>
<dbReference type="GO" id="GO:0005739">
    <property type="term" value="C:mitochondrion"/>
    <property type="evidence" value="ECO:0007669"/>
    <property type="project" value="UniProtKB-SubCell"/>
</dbReference>
<evidence type="ECO:0000259" key="20">
    <source>
        <dbReference type="Pfam" id="PF01243"/>
    </source>
</evidence>
<dbReference type="InterPro" id="IPR012349">
    <property type="entry name" value="Split_barrel_FMN-bd"/>
</dbReference>
<dbReference type="AlphaFoldDB" id="A0AAJ5YQ59"/>
<dbReference type="InterPro" id="IPR011576">
    <property type="entry name" value="Pyridox_Oxase_N"/>
</dbReference>
<dbReference type="GO" id="GO:0016020">
    <property type="term" value="C:membrane"/>
    <property type="evidence" value="ECO:0007669"/>
    <property type="project" value="UniProtKB-SubCell"/>
</dbReference>
<dbReference type="HAMAP" id="MF_01629">
    <property type="entry name" value="PdxH"/>
    <property type="match status" value="1"/>
</dbReference>
<dbReference type="NCBIfam" id="TIGR00558">
    <property type="entry name" value="pdxH"/>
    <property type="match status" value="1"/>
</dbReference>
<keyword evidence="16 19" id="KW-0472">Membrane</keyword>
<keyword evidence="12 19" id="KW-1133">Transmembrane helix</keyword>
<evidence type="ECO:0000256" key="13">
    <source>
        <dbReference type="ARBA" id="ARBA00023002"/>
    </source>
</evidence>
<protein>
    <recommendedName>
        <fullName evidence="7">pyridoxal 5'-phosphate synthase</fullName>
        <ecNumber evidence="7">1.4.3.5</ecNumber>
    </recommendedName>
</protein>
<feature type="domain" description="Pyridoxine 5'-phosphate oxidase dimerisation C-terminal" evidence="21">
    <location>
        <begin position="464"/>
        <end position="513"/>
    </location>
</feature>
<comment type="pathway">
    <text evidence="4">Cofactor metabolism; pyridoxal 5'-phosphate salvage; pyridoxal 5'-phosphate from pyridoxamine 5'-phosphate: step 1/1.</text>
</comment>
<evidence type="ECO:0000256" key="7">
    <source>
        <dbReference type="ARBA" id="ARBA00012801"/>
    </source>
</evidence>
<evidence type="ECO:0000256" key="12">
    <source>
        <dbReference type="ARBA" id="ARBA00022989"/>
    </source>
</evidence>
<evidence type="ECO:0000256" key="11">
    <source>
        <dbReference type="ARBA" id="ARBA00022946"/>
    </source>
</evidence>
<evidence type="ECO:0000256" key="19">
    <source>
        <dbReference type="SAM" id="Phobius"/>
    </source>
</evidence>
<evidence type="ECO:0000259" key="21">
    <source>
        <dbReference type="Pfam" id="PF10590"/>
    </source>
</evidence>
<dbReference type="Gene3D" id="2.30.110.10">
    <property type="entry name" value="Electron Transport, Fmn-binding Protein, Chain A"/>
    <property type="match status" value="1"/>
</dbReference>
<feature type="coiled-coil region" evidence="17">
    <location>
        <begin position="128"/>
        <end position="155"/>
    </location>
</feature>
<keyword evidence="10 19" id="KW-0812">Transmembrane</keyword>